<evidence type="ECO:0000313" key="2">
    <source>
        <dbReference type="Proteomes" id="UP000814140"/>
    </source>
</evidence>
<dbReference type="Proteomes" id="UP000814140">
    <property type="component" value="Unassembled WGS sequence"/>
</dbReference>
<protein>
    <submittedName>
        <fullName evidence="1">Uncharacterized protein</fullName>
    </submittedName>
</protein>
<name>A0ACB8SZU9_9AGAM</name>
<accession>A0ACB8SZU9</accession>
<dbReference type="EMBL" id="MU277210">
    <property type="protein sequence ID" value="KAI0061970.1"/>
    <property type="molecule type" value="Genomic_DNA"/>
</dbReference>
<organism evidence="1 2">
    <name type="scientific">Artomyces pyxidatus</name>
    <dbReference type="NCBI Taxonomy" id="48021"/>
    <lineage>
        <taxon>Eukaryota</taxon>
        <taxon>Fungi</taxon>
        <taxon>Dikarya</taxon>
        <taxon>Basidiomycota</taxon>
        <taxon>Agaricomycotina</taxon>
        <taxon>Agaricomycetes</taxon>
        <taxon>Russulales</taxon>
        <taxon>Auriscalpiaceae</taxon>
        <taxon>Artomyces</taxon>
    </lineage>
</organism>
<keyword evidence="2" id="KW-1185">Reference proteome</keyword>
<reference evidence="1" key="1">
    <citation type="submission" date="2021-03" db="EMBL/GenBank/DDBJ databases">
        <authorList>
            <consortium name="DOE Joint Genome Institute"/>
            <person name="Ahrendt S."/>
            <person name="Looney B.P."/>
            <person name="Miyauchi S."/>
            <person name="Morin E."/>
            <person name="Drula E."/>
            <person name="Courty P.E."/>
            <person name="Chicoki N."/>
            <person name="Fauchery L."/>
            <person name="Kohler A."/>
            <person name="Kuo A."/>
            <person name="Labutti K."/>
            <person name="Pangilinan J."/>
            <person name="Lipzen A."/>
            <person name="Riley R."/>
            <person name="Andreopoulos W."/>
            <person name="He G."/>
            <person name="Johnson J."/>
            <person name="Barry K.W."/>
            <person name="Grigoriev I.V."/>
            <person name="Nagy L."/>
            <person name="Hibbett D."/>
            <person name="Henrissat B."/>
            <person name="Matheny P.B."/>
            <person name="Labbe J."/>
            <person name="Martin F."/>
        </authorList>
    </citation>
    <scope>NUCLEOTIDE SEQUENCE</scope>
    <source>
        <strain evidence="1">HHB10654</strain>
    </source>
</reference>
<reference evidence="1" key="2">
    <citation type="journal article" date="2022" name="New Phytol.">
        <title>Evolutionary transition to the ectomycorrhizal habit in the genomes of a hyperdiverse lineage of mushroom-forming fungi.</title>
        <authorList>
            <person name="Looney B."/>
            <person name="Miyauchi S."/>
            <person name="Morin E."/>
            <person name="Drula E."/>
            <person name="Courty P.E."/>
            <person name="Kohler A."/>
            <person name="Kuo A."/>
            <person name="LaButti K."/>
            <person name="Pangilinan J."/>
            <person name="Lipzen A."/>
            <person name="Riley R."/>
            <person name="Andreopoulos W."/>
            <person name="He G."/>
            <person name="Johnson J."/>
            <person name="Nolan M."/>
            <person name="Tritt A."/>
            <person name="Barry K.W."/>
            <person name="Grigoriev I.V."/>
            <person name="Nagy L.G."/>
            <person name="Hibbett D."/>
            <person name="Henrissat B."/>
            <person name="Matheny P.B."/>
            <person name="Labbe J."/>
            <person name="Martin F.M."/>
        </authorList>
    </citation>
    <scope>NUCLEOTIDE SEQUENCE</scope>
    <source>
        <strain evidence="1">HHB10654</strain>
    </source>
</reference>
<evidence type="ECO:0000313" key="1">
    <source>
        <dbReference type="EMBL" id="KAI0061970.1"/>
    </source>
</evidence>
<sequence>MTVVCIDMTSSAYIELLSQSEAVICFFCSPWDRWSPKMKHIFAQMSTDPIHEDVTFHQVYTDRVGGICREYDVDQKTSTLVAFVRGTLAGRILIRDASPLQLRLFLEFMNPRTWSELRPDSTFDRLTKFLKNRRKRNSETGARRTPFNDIHMECYSDLIREQLREKNDILRVEHALRLIKYVKPLT</sequence>
<comment type="caution">
    <text evidence="1">The sequence shown here is derived from an EMBL/GenBank/DDBJ whole genome shotgun (WGS) entry which is preliminary data.</text>
</comment>
<proteinExistence type="predicted"/>
<gene>
    <name evidence="1" type="ORF">BV25DRAFT_1900274</name>
</gene>